<reference evidence="2" key="1">
    <citation type="submission" date="2023-06" db="EMBL/GenBank/DDBJ databases">
        <title>Multi-omics analyses reveal the molecular pathogenesis toolkit of Lasiodiplodia hormozganensis, a cross-kingdom pathogen.</title>
        <authorList>
            <person name="Felix C."/>
            <person name="Meneses R."/>
            <person name="Goncalves M.F.M."/>
            <person name="Tilleman L."/>
            <person name="Duarte A.S."/>
            <person name="Jorrin-Novo J.V."/>
            <person name="Van De Peer Y."/>
            <person name="Deforce D."/>
            <person name="Van Nieuwerburgh F."/>
            <person name="Esteves A.C."/>
            <person name="Alves A."/>
        </authorList>
    </citation>
    <scope>NUCLEOTIDE SEQUENCE</scope>
    <source>
        <strain evidence="2">CBS 339.90</strain>
    </source>
</reference>
<name>A0AA39Y146_9PEZI</name>
<dbReference type="AlphaFoldDB" id="A0AA39Y146"/>
<dbReference type="GO" id="GO:0004806">
    <property type="term" value="F:triacylglycerol lipase activity"/>
    <property type="evidence" value="ECO:0007669"/>
    <property type="project" value="InterPro"/>
</dbReference>
<keyword evidence="3" id="KW-1185">Reference proteome</keyword>
<dbReference type="PIRSF" id="PIRSF029171">
    <property type="entry name" value="Esterase_LipA"/>
    <property type="match status" value="1"/>
</dbReference>
<accession>A0AA39Y146</accession>
<dbReference type="InterPro" id="IPR005152">
    <property type="entry name" value="Lipase_secreted"/>
</dbReference>
<gene>
    <name evidence="2" type="ORF">DIS24_g8843</name>
</gene>
<dbReference type="Gene3D" id="3.40.50.1820">
    <property type="entry name" value="alpha/beta hydrolase"/>
    <property type="match status" value="2"/>
</dbReference>
<dbReference type="InterPro" id="IPR029058">
    <property type="entry name" value="AB_hydrolase_fold"/>
</dbReference>
<feature type="chain" id="PRO_5041452556" evidence="1">
    <location>
        <begin position="18"/>
        <end position="495"/>
    </location>
</feature>
<evidence type="ECO:0000313" key="2">
    <source>
        <dbReference type="EMBL" id="KAK0642645.1"/>
    </source>
</evidence>
<dbReference type="PANTHER" id="PTHR34853:SF1">
    <property type="entry name" value="LIPASE 5"/>
    <property type="match status" value="1"/>
</dbReference>
<comment type="caution">
    <text evidence="2">The sequence shown here is derived from an EMBL/GenBank/DDBJ whole genome shotgun (WGS) entry which is preliminary data.</text>
</comment>
<dbReference type="GO" id="GO:0016042">
    <property type="term" value="P:lipid catabolic process"/>
    <property type="evidence" value="ECO:0007669"/>
    <property type="project" value="InterPro"/>
</dbReference>
<dbReference type="EMBL" id="JAUJDW010000070">
    <property type="protein sequence ID" value="KAK0642645.1"/>
    <property type="molecule type" value="Genomic_DNA"/>
</dbReference>
<evidence type="ECO:0000256" key="1">
    <source>
        <dbReference type="SAM" id="SignalP"/>
    </source>
</evidence>
<protein>
    <submittedName>
        <fullName evidence="2">Uncharacterized protein</fullName>
    </submittedName>
</protein>
<dbReference type="Proteomes" id="UP001175001">
    <property type="component" value="Unassembled WGS sequence"/>
</dbReference>
<evidence type="ECO:0000313" key="3">
    <source>
        <dbReference type="Proteomes" id="UP001175001"/>
    </source>
</evidence>
<dbReference type="PANTHER" id="PTHR34853">
    <property type="match status" value="1"/>
</dbReference>
<proteinExistence type="predicted"/>
<sequence>MRASILSFFLAAAPALCTPAANFDVTKETAASYQCGDDCYSILQSTIADDRAVVGTDFDNDFYAVASNFSTAQPGDLLKLKPVDPETLTVISGVSVYRIQYVSEDLNGSHVPVTGYIALPFSLPESGAFPLVAFAHGTVGANAGCAISNGPDLFDYHSWSLLSERGYALVGTDYVSPPPIPSLSNRNTNKSQAGLGTNSTTHKYCAFPAHAADLFHSVTAARQAFGAVLSKQWLSVGHSQGGGAVWKLAEDISHLASTHSNNNSSADNEASNYLGTVALAPATKVVDMAHAAIANALATPDDVHAISAASLLPLLVQAVQRIYPSSFNASSLLGPVLSARMSLADAAQLCASGVLGLTLDLDVEQLLGGIASMTNSTAALLSAWQDRMAPTNGAKAHGPVLVVQGVNDTAILHETTVQAWEDACAAGGEVHLVLYPKQDHSGLLPAAAPDWLRWIDERFGGVETEGKCTRVTKEAFDYKYVKAEPEVDPDSNSVN</sequence>
<feature type="signal peptide" evidence="1">
    <location>
        <begin position="1"/>
        <end position="17"/>
    </location>
</feature>
<keyword evidence="1" id="KW-0732">Signal</keyword>
<dbReference type="SUPFAM" id="SSF53474">
    <property type="entry name" value="alpha/beta-Hydrolases"/>
    <property type="match status" value="1"/>
</dbReference>
<organism evidence="2 3">
    <name type="scientific">Lasiodiplodia hormozganensis</name>
    <dbReference type="NCBI Taxonomy" id="869390"/>
    <lineage>
        <taxon>Eukaryota</taxon>
        <taxon>Fungi</taxon>
        <taxon>Dikarya</taxon>
        <taxon>Ascomycota</taxon>
        <taxon>Pezizomycotina</taxon>
        <taxon>Dothideomycetes</taxon>
        <taxon>Dothideomycetes incertae sedis</taxon>
        <taxon>Botryosphaeriales</taxon>
        <taxon>Botryosphaeriaceae</taxon>
        <taxon>Lasiodiplodia</taxon>
    </lineage>
</organism>